<evidence type="ECO:0000256" key="1">
    <source>
        <dbReference type="ARBA" id="ARBA00006717"/>
    </source>
</evidence>
<dbReference type="GO" id="GO:0004619">
    <property type="term" value="F:phosphoglycerate mutase activity"/>
    <property type="evidence" value="ECO:0007669"/>
    <property type="project" value="UniProtKB-EC"/>
</dbReference>
<dbReference type="InterPro" id="IPR005952">
    <property type="entry name" value="Phosphogly_mut1"/>
</dbReference>
<keyword evidence="5" id="KW-0413">Isomerase</keyword>
<comment type="caution">
    <text evidence="8">The sequence shown here is derived from an EMBL/GenBank/DDBJ whole genome shotgun (WGS) entry which is preliminary data.</text>
</comment>
<proteinExistence type="inferred from homology"/>
<dbReference type="SUPFAM" id="SSF53254">
    <property type="entry name" value="Phosphoglycerate mutase-like"/>
    <property type="match status" value="1"/>
</dbReference>
<dbReference type="SMART" id="SM00855">
    <property type="entry name" value="PGAM"/>
    <property type="match status" value="1"/>
</dbReference>
<dbReference type="AlphaFoldDB" id="A0A3N2DZP4"/>
<keyword evidence="4" id="KW-0324">Glycolysis</keyword>
<accession>A0A3N2DZP4</accession>
<dbReference type="EC" id="5.4.2.11" evidence="2"/>
<sequence length="204" mass="22875">MLTTIDLLRHGACEGGEIFRGSSDVSLSDQGWQQMSAAVESEAPPWQAIVTSPLQRCARFATQLGERSHLPVASYEDLAEIDFGDWEGRLIADVQAEQGEALRKFWEKPSSNTPPNGESMERFMTRQYRAWDLLLSAHRGQHILLVSHGGAIRVLLTRLLAMPVDAIVRLEVPYACLSRVKIYHSEGHKDWAQLVSHNSSLRKL</sequence>
<feature type="binding site" evidence="7">
    <location>
        <position position="56"/>
    </location>
    <ligand>
        <name>substrate</name>
    </ligand>
</feature>
<evidence type="ECO:0000256" key="3">
    <source>
        <dbReference type="ARBA" id="ARBA00022432"/>
    </source>
</evidence>
<name>A0A3N2DZP4_9GAMM</name>
<reference evidence="8 9" key="1">
    <citation type="submission" date="2018-11" db="EMBL/GenBank/DDBJ databases">
        <title>Genomic Encyclopedia of Type Strains, Phase IV (KMG-IV): sequencing the most valuable type-strain genomes for metagenomic binning, comparative biology and taxonomic classification.</title>
        <authorList>
            <person name="Goeker M."/>
        </authorList>
    </citation>
    <scope>NUCLEOTIDE SEQUENCE [LARGE SCALE GENOMIC DNA]</scope>
    <source>
        <strain evidence="8 9">DSM 100316</strain>
    </source>
</reference>
<dbReference type="InterPro" id="IPR029033">
    <property type="entry name" value="His_PPase_superfam"/>
</dbReference>
<dbReference type="Proteomes" id="UP000275394">
    <property type="component" value="Unassembled WGS sequence"/>
</dbReference>
<dbReference type="Gene3D" id="3.40.50.1240">
    <property type="entry name" value="Phosphoglycerate mutase-like"/>
    <property type="match status" value="1"/>
</dbReference>
<feature type="active site" description="Tele-phosphohistidine intermediate" evidence="6">
    <location>
        <position position="10"/>
    </location>
</feature>
<evidence type="ECO:0000256" key="7">
    <source>
        <dbReference type="PIRSR" id="PIRSR613078-2"/>
    </source>
</evidence>
<dbReference type="PIRSF" id="PIRSF000709">
    <property type="entry name" value="6PFK_2-Ptase"/>
    <property type="match status" value="1"/>
</dbReference>
<evidence type="ECO:0000256" key="4">
    <source>
        <dbReference type="ARBA" id="ARBA00023152"/>
    </source>
</evidence>
<evidence type="ECO:0000313" key="9">
    <source>
        <dbReference type="Proteomes" id="UP000275394"/>
    </source>
</evidence>
<protein>
    <recommendedName>
        <fullName evidence="2">phosphoglycerate mutase (2,3-diphosphoglycerate-dependent)</fullName>
        <ecNumber evidence="2">5.4.2.11</ecNumber>
    </recommendedName>
</protein>
<evidence type="ECO:0000313" key="8">
    <source>
        <dbReference type="EMBL" id="ROS05343.1"/>
    </source>
</evidence>
<dbReference type="RefSeq" id="WP_123711260.1">
    <property type="nucleotide sequence ID" value="NZ_RKHR01000003.1"/>
</dbReference>
<evidence type="ECO:0000256" key="6">
    <source>
        <dbReference type="PIRSR" id="PIRSR613078-1"/>
    </source>
</evidence>
<evidence type="ECO:0000256" key="5">
    <source>
        <dbReference type="ARBA" id="ARBA00023235"/>
    </source>
</evidence>
<dbReference type="InterPro" id="IPR013078">
    <property type="entry name" value="His_Pase_superF_clade-1"/>
</dbReference>
<dbReference type="Pfam" id="PF00300">
    <property type="entry name" value="His_Phos_1"/>
    <property type="match status" value="1"/>
</dbReference>
<keyword evidence="3" id="KW-0312">Gluconeogenesis</keyword>
<feature type="active site" description="Proton donor/acceptor" evidence="6">
    <location>
        <position position="80"/>
    </location>
</feature>
<keyword evidence="9" id="KW-1185">Reference proteome</keyword>
<organism evidence="8 9">
    <name type="scientific">Sinobacterium caligoides</name>
    <dbReference type="NCBI Taxonomy" id="933926"/>
    <lineage>
        <taxon>Bacteria</taxon>
        <taxon>Pseudomonadati</taxon>
        <taxon>Pseudomonadota</taxon>
        <taxon>Gammaproteobacteria</taxon>
        <taxon>Cellvibrionales</taxon>
        <taxon>Spongiibacteraceae</taxon>
        <taxon>Sinobacterium</taxon>
    </lineage>
</organism>
<evidence type="ECO:0000256" key="2">
    <source>
        <dbReference type="ARBA" id="ARBA00012028"/>
    </source>
</evidence>
<dbReference type="PANTHER" id="PTHR11931">
    <property type="entry name" value="PHOSPHOGLYCERATE MUTASE"/>
    <property type="match status" value="1"/>
</dbReference>
<dbReference type="EMBL" id="RKHR01000003">
    <property type="protein sequence ID" value="ROS05343.1"/>
    <property type="molecule type" value="Genomic_DNA"/>
</dbReference>
<dbReference type="GO" id="GO:0006096">
    <property type="term" value="P:glycolytic process"/>
    <property type="evidence" value="ECO:0007669"/>
    <property type="project" value="UniProtKB-KW"/>
</dbReference>
<dbReference type="OrthoDB" id="9783269at2"/>
<comment type="similarity">
    <text evidence="1">Belongs to the phosphoglycerate mutase family. BPG-dependent PGAM subfamily.</text>
</comment>
<dbReference type="GO" id="GO:0006094">
    <property type="term" value="P:gluconeogenesis"/>
    <property type="evidence" value="ECO:0007669"/>
    <property type="project" value="UniProtKB-KW"/>
</dbReference>
<dbReference type="CDD" id="cd07067">
    <property type="entry name" value="HP_PGM_like"/>
    <property type="match status" value="1"/>
</dbReference>
<gene>
    <name evidence="8" type="ORF">EDC56_0873</name>
</gene>